<keyword evidence="2" id="KW-0238">DNA-binding</keyword>
<evidence type="ECO:0000259" key="4">
    <source>
        <dbReference type="PROSITE" id="PS50932"/>
    </source>
</evidence>
<dbReference type="InterPro" id="IPR000843">
    <property type="entry name" value="HTH_LacI"/>
</dbReference>
<proteinExistence type="predicted"/>
<evidence type="ECO:0000256" key="1">
    <source>
        <dbReference type="ARBA" id="ARBA00023015"/>
    </source>
</evidence>
<dbReference type="SUPFAM" id="SSF53822">
    <property type="entry name" value="Periplasmic binding protein-like I"/>
    <property type="match status" value="1"/>
</dbReference>
<dbReference type="InterPro" id="IPR046335">
    <property type="entry name" value="LacI/GalR-like_sensor"/>
</dbReference>
<dbReference type="Gene3D" id="1.10.260.40">
    <property type="entry name" value="lambda repressor-like DNA-binding domains"/>
    <property type="match status" value="1"/>
</dbReference>
<dbReference type="GO" id="GO:0000976">
    <property type="term" value="F:transcription cis-regulatory region binding"/>
    <property type="evidence" value="ECO:0007669"/>
    <property type="project" value="TreeGrafter"/>
</dbReference>
<reference evidence="5 6" key="1">
    <citation type="submission" date="2017-02" db="EMBL/GenBank/DDBJ databases">
        <authorList>
            <person name="Peterson S.W."/>
        </authorList>
    </citation>
    <scope>NUCLEOTIDE SEQUENCE [LARGE SCALE GENOMIC DNA]</scope>
    <source>
        <strain evidence="5 6">VKM Ac-2059</strain>
    </source>
</reference>
<sequence>MHKTTVTVATVAAEAGVSTATVSRVLTGSKSVSAQTSARVLAAAEKLRYSGNSIAKALRQNSTGNIGMLVPSISNPFFTSLVEQVEHHLAQAGLNLFLCDSRNLVATEETRLRSLTQGSVDGILVSPVDENRSAAALQRASDIVPIVQIDRRVGAVDTDWVGLDDAHAMRLIAQHLADRGVRTVAFVTSIMGSSSALDRLQSARSSCAELGIAMPDDLVLDGDFSLEWGATAADGLLDSGRDLPDAIICSDDLIALGLSGRLAERGIRVPDDVRVTGFDDIEYASLNVPSLTTLRQPLTQIAAEAVRLLQENIQSADRAKTQLALRGELVVRKSTTRYGD</sequence>
<dbReference type="PROSITE" id="PS50932">
    <property type="entry name" value="HTH_LACI_2"/>
    <property type="match status" value="1"/>
</dbReference>
<dbReference type="PANTHER" id="PTHR30146:SF109">
    <property type="entry name" value="HTH-TYPE TRANSCRIPTIONAL REGULATOR GALS"/>
    <property type="match status" value="1"/>
</dbReference>
<accession>A0A1T5IL23</accession>
<dbReference type="Gene3D" id="3.40.50.2300">
    <property type="match status" value="2"/>
</dbReference>
<organism evidence="5 6">
    <name type="scientific">Okibacterium fritillariae</name>
    <dbReference type="NCBI Taxonomy" id="123320"/>
    <lineage>
        <taxon>Bacteria</taxon>
        <taxon>Bacillati</taxon>
        <taxon>Actinomycetota</taxon>
        <taxon>Actinomycetes</taxon>
        <taxon>Micrococcales</taxon>
        <taxon>Microbacteriaceae</taxon>
        <taxon>Okibacterium</taxon>
    </lineage>
</organism>
<keyword evidence="1" id="KW-0805">Transcription regulation</keyword>
<keyword evidence="6" id="KW-1185">Reference proteome</keyword>
<dbReference type="InterPro" id="IPR028082">
    <property type="entry name" value="Peripla_BP_I"/>
</dbReference>
<dbReference type="STRING" id="123320.SAMN06309945_0582"/>
<dbReference type="CDD" id="cd01392">
    <property type="entry name" value="HTH_LacI"/>
    <property type="match status" value="1"/>
</dbReference>
<dbReference type="AlphaFoldDB" id="A0A1T5IL23"/>
<gene>
    <name evidence="5" type="ORF">SAMN06309945_0582</name>
</gene>
<dbReference type="SUPFAM" id="SSF47413">
    <property type="entry name" value="lambda repressor-like DNA-binding domains"/>
    <property type="match status" value="1"/>
</dbReference>
<evidence type="ECO:0000256" key="3">
    <source>
        <dbReference type="ARBA" id="ARBA00023163"/>
    </source>
</evidence>
<evidence type="ECO:0000313" key="5">
    <source>
        <dbReference type="EMBL" id="SKC39847.1"/>
    </source>
</evidence>
<name>A0A1T5IL23_9MICO</name>
<dbReference type="GO" id="GO:0003700">
    <property type="term" value="F:DNA-binding transcription factor activity"/>
    <property type="evidence" value="ECO:0007669"/>
    <property type="project" value="TreeGrafter"/>
</dbReference>
<feature type="domain" description="HTH lacI-type" evidence="4">
    <location>
        <begin position="6"/>
        <end position="60"/>
    </location>
</feature>
<evidence type="ECO:0000313" key="6">
    <source>
        <dbReference type="Proteomes" id="UP000190857"/>
    </source>
</evidence>
<evidence type="ECO:0000256" key="2">
    <source>
        <dbReference type="ARBA" id="ARBA00023125"/>
    </source>
</evidence>
<dbReference type="SMART" id="SM00354">
    <property type="entry name" value="HTH_LACI"/>
    <property type="match status" value="1"/>
</dbReference>
<dbReference type="InterPro" id="IPR010982">
    <property type="entry name" value="Lambda_DNA-bd_dom_sf"/>
</dbReference>
<dbReference type="Proteomes" id="UP000190857">
    <property type="component" value="Unassembled WGS sequence"/>
</dbReference>
<protein>
    <submittedName>
        <fullName evidence="5">Transcriptional regulator, LacI family</fullName>
    </submittedName>
</protein>
<dbReference type="OrthoDB" id="37081at2"/>
<dbReference type="CDD" id="cd06267">
    <property type="entry name" value="PBP1_LacI_sugar_binding-like"/>
    <property type="match status" value="1"/>
</dbReference>
<dbReference type="EMBL" id="FUZP01000001">
    <property type="protein sequence ID" value="SKC39847.1"/>
    <property type="molecule type" value="Genomic_DNA"/>
</dbReference>
<dbReference type="PANTHER" id="PTHR30146">
    <property type="entry name" value="LACI-RELATED TRANSCRIPTIONAL REPRESSOR"/>
    <property type="match status" value="1"/>
</dbReference>
<dbReference type="Pfam" id="PF13377">
    <property type="entry name" value="Peripla_BP_3"/>
    <property type="match status" value="1"/>
</dbReference>
<dbReference type="Pfam" id="PF00356">
    <property type="entry name" value="LacI"/>
    <property type="match status" value="1"/>
</dbReference>
<dbReference type="RefSeq" id="WP_077054168.1">
    <property type="nucleotide sequence ID" value="NZ_FUZP01000001.1"/>
</dbReference>
<keyword evidence="3" id="KW-0804">Transcription</keyword>